<feature type="domain" description="Neurotransmitter-gated ion-channel ligand-binding" evidence="7">
    <location>
        <begin position="36"/>
        <end position="175"/>
    </location>
</feature>
<comment type="caution">
    <text evidence="8">The sequence shown here is derived from an EMBL/GenBank/DDBJ whole genome shotgun (WGS) entry which is preliminary data.</text>
</comment>
<dbReference type="PANTHER" id="PTHR18945">
    <property type="entry name" value="NEUROTRANSMITTER GATED ION CHANNEL"/>
    <property type="match status" value="1"/>
</dbReference>
<dbReference type="Pfam" id="PF02931">
    <property type="entry name" value="Neur_chan_LBD"/>
    <property type="match status" value="1"/>
</dbReference>
<dbReference type="InterPro" id="IPR036734">
    <property type="entry name" value="Neur_chan_lig-bd_sf"/>
</dbReference>
<protein>
    <recommendedName>
        <fullName evidence="7">Neurotransmitter-gated ion-channel ligand-binding domain-containing protein</fullName>
    </recommendedName>
</protein>
<proteinExistence type="predicted"/>
<dbReference type="InterPro" id="IPR036719">
    <property type="entry name" value="Neuro-gated_channel_TM_sf"/>
</dbReference>
<feature type="transmembrane region" description="Helical" evidence="5">
    <location>
        <begin position="255"/>
        <end position="276"/>
    </location>
</feature>
<evidence type="ECO:0000313" key="9">
    <source>
        <dbReference type="Proteomes" id="UP000325372"/>
    </source>
</evidence>
<accession>A0A5N0TCV6</accession>
<dbReference type="Gene3D" id="2.70.170.10">
    <property type="entry name" value="Neurotransmitter-gated ion-channel ligand-binding domain"/>
    <property type="match status" value="1"/>
</dbReference>
<feature type="signal peptide" evidence="6">
    <location>
        <begin position="1"/>
        <end position="27"/>
    </location>
</feature>
<dbReference type="GO" id="GO:0016020">
    <property type="term" value="C:membrane"/>
    <property type="evidence" value="ECO:0007669"/>
    <property type="project" value="UniProtKB-SubCell"/>
</dbReference>
<keyword evidence="6" id="KW-0732">Signal</keyword>
<dbReference type="SUPFAM" id="SSF90112">
    <property type="entry name" value="Neurotransmitter-gated ion-channel transmembrane pore"/>
    <property type="match status" value="1"/>
</dbReference>
<dbReference type="AlphaFoldDB" id="A0A5N0TCV6"/>
<dbReference type="Proteomes" id="UP000325372">
    <property type="component" value="Unassembled WGS sequence"/>
</dbReference>
<dbReference type="GO" id="GO:0005230">
    <property type="term" value="F:extracellular ligand-gated monoatomic ion channel activity"/>
    <property type="evidence" value="ECO:0007669"/>
    <property type="project" value="InterPro"/>
</dbReference>
<evidence type="ECO:0000256" key="2">
    <source>
        <dbReference type="ARBA" id="ARBA00022692"/>
    </source>
</evidence>
<dbReference type="InterPro" id="IPR006201">
    <property type="entry name" value="Neur_channel"/>
</dbReference>
<evidence type="ECO:0000256" key="5">
    <source>
        <dbReference type="SAM" id="Phobius"/>
    </source>
</evidence>
<feature type="transmembrane region" description="Helical" evidence="5">
    <location>
        <begin position="223"/>
        <end position="243"/>
    </location>
</feature>
<dbReference type="InterPro" id="IPR006202">
    <property type="entry name" value="Neur_chan_lig-bd"/>
</dbReference>
<evidence type="ECO:0000259" key="7">
    <source>
        <dbReference type="Pfam" id="PF02931"/>
    </source>
</evidence>
<evidence type="ECO:0000313" key="8">
    <source>
        <dbReference type="EMBL" id="KAA9131897.1"/>
    </source>
</evidence>
<keyword evidence="4 5" id="KW-0472">Membrane</keyword>
<reference evidence="8 9" key="1">
    <citation type="submission" date="2019-09" db="EMBL/GenBank/DDBJ databases">
        <title>Wenzhouxiangella sp. Genome sequencing and assembly.</title>
        <authorList>
            <person name="Zhang R."/>
        </authorList>
    </citation>
    <scope>NUCLEOTIDE SEQUENCE [LARGE SCALE GENOMIC DNA]</scope>
    <source>
        <strain evidence="8 9">W260</strain>
    </source>
</reference>
<dbReference type="RefSeq" id="WP_150863687.1">
    <property type="nucleotide sequence ID" value="NZ_VYXP01000004.1"/>
</dbReference>
<dbReference type="SUPFAM" id="SSF63712">
    <property type="entry name" value="Nicotinic receptor ligand binding domain-like"/>
    <property type="match status" value="1"/>
</dbReference>
<dbReference type="Gene3D" id="1.20.58.390">
    <property type="entry name" value="Neurotransmitter-gated ion-channel transmembrane domain"/>
    <property type="match status" value="1"/>
</dbReference>
<feature type="transmembrane region" description="Helical" evidence="5">
    <location>
        <begin position="288"/>
        <end position="312"/>
    </location>
</feature>
<gene>
    <name evidence="8" type="ORF">F3N42_06895</name>
</gene>
<evidence type="ECO:0000256" key="6">
    <source>
        <dbReference type="SAM" id="SignalP"/>
    </source>
</evidence>
<feature type="transmembrane region" description="Helical" evidence="5">
    <location>
        <begin position="324"/>
        <end position="342"/>
    </location>
</feature>
<keyword evidence="9" id="KW-1185">Reference proteome</keyword>
<keyword evidence="2 5" id="KW-0812">Transmembrane</keyword>
<comment type="subcellular location">
    <subcellularLocation>
        <location evidence="1">Membrane</location>
        <topology evidence="1">Multi-pass membrane protein</topology>
    </subcellularLocation>
</comment>
<keyword evidence="3 5" id="KW-1133">Transmembrane helix</keyword>
<evidence type="ECO:0000256" key="4">
    <source>
        <dbReference type="ARBA" id="ARBA00023136"/>
    </source>
</evidence>
<dbReference type="EMBL" id="VYXP01000004">
    <property type="protein sequence ID" value="KAA9131897.1"/>
    <property type="molecule type" value="Genomic_DNA"/>
</dbReference>
<name>A0A5N0TCV6_9GAMM</name>
<dbReference type="InterPro" id="IPR038050">
    <property type="entry name" value="Neuro_actylchol_rec"/>
</dbReference>
<dbReference type="GO" id="GO:0004888">
    <property type="term" value="F:transmembrane signaling receptor activity"/>
    <property type="evidence" value="ECO:0007669"/>
    <property type="project" value="InterPro"/>
</dbReference>
<organism evidence="8 9">
    <name type="scientific">Marinihelvus fidelis</name>
    <dbReference type="NCBI Taxonomy" id="2613842"/>
    <lineage>
        <taxon>Bacteria</taxon>
        <taxon>Pseudomonadati</taxon>
        <taxon>Pseudomonadota</taxon>
        <taxon>Gammaproteobacteria</taxon>
        <taxon>Chromatiales</taxon>
        <taxon>Wenzhouxiangellaceae</taxon>
        <taxon>Marinihelvus</taxon>
    </lineage>
</organism>
<evidence type="ECO:0000256" key="1">
    <source>
        <dbReference type="ARBA" id="ARBA00004141"/>
    </source>
</evidence>
<feature type="chain" id="PRO_5024427780" description="Neurotransmitter-gated ion-channel ligand-binding domain-containing protein" evidence="6">
    <location>
        <begin position="28"/>
        <end position="343"/>
    </location>
</feature>
<evidence type="ECO:0000256" key="3">
    <source>
        <dbReference type="ARBA" id="ARBA00022989"/>
    </source>
</evidence>
<sequence length="343" mass="38028">MTVSRMFAAWRSALVVMAMLLTSATYAQPAAGVDLLERPSAGGAADVVSVHFTLLDIVDIDDKAQRFEIDAYVELRWQDPRLALPGSGEHVRLMTLDEIWTPGLAILNDRGLEPLLPEVARVSEGGQVVVRRRLAGPLAVDLKLHDFPYDRQVLTVDVLSYLHGPDEVQYAQDSELVSNPDTFSADGWGFEVLPPERSEFRVREGARGAPEISFRLMATRDSGFYVFTLLMPMTLIMLMTWMVHWLPPQLSPPRLGTASAAVFSVIAFGVSLRLSLPQVGYLTVADKFVIFSIIMVGISLAVAVLVARLVDIDRLDRALSVSRFMRWAFPLTFIAAMLLTRLN</sequence>